<evidence type="ECO:0000256" key="1">
    <source>
        <dbReference type="ARBA" id="ARBA00023266"/>
    </source>
</evidence>
<dbReference type="GO" id="GO:0002098">
    <property type="term" value="P:tRNA wobble uridine modification"/>
    <property type="evidence" value="ECO:0007669"/>
    <property type="project" value="InterPro"/>
</dbReference>
<dbReference type="InterPro" id="IPR001763">
    <property type="entry name" value="Rhodanese-like_dom"/>
</dbReference>
<gene>
    <name evidence="3" type="primary">selU_5</name>
    <name evidence="3" type="ORF">SDC9_49238</name>
</gene>
<name>A0A644WHA3_9ZZZZ</name>
<dbReference type="EC" id="2.9.1.-" evidence="3"/>
<dbReference type="InterPro" id="IPR017582">
    <property type="entry name" value="SelU"/>
</dbReference>
<comment type="caution">
    <text evidence="3">The sequence shown here is derived from an EMBL/GenBank/DDBJ whole genome shotgun (WGS) entry which is preliminary data.</text>
</comment>
<keyword evidence="3" id="KW-0808">Transferase</keyword>
<dbReference type="Pfam" id="PF00581">
    <property type="entry name" value="Rhodanese"/>
    <property type="match status" value="1"/>
</dbReference>
<dbReference type="AlphaFoldDB" id="A0A644WHA3"/>
<accession>A0A644WHA3</accession>
<organism evidence="3">
    <name type="scientific">bioreactor metagenome</name>
    <dbReference type="NCBI Taxonomy" id="1076179"/>
    <lineage>
        <taxon>unclassified sequences</taxon>
        <taxon>metagenomes</taxon>
        <taxon>ecological metagenomes</taxon>
    </lineage>
</organism>
<protein>
    <submittedName>
        <fullName evidence="3">tRNA 2-selenouridine synthase</fullName>
        <ecNumber evidence="3">2.9.1.-</ecNumber>
    </submittedName>
</protein>
<dbReference type="InterPro" id="IPR001307">
    <property type="entry name" value="Thiosulphate_STrfase_CS"/>
</dbReference>
<dbReference type="PANTHER" id="PTHR30401:SF0">
    <property type="entry name" value="TRNA 2-SELENOURIDINE SYNTHASE"/>
    <property type="match status" value="1"/>
</dbReference>
<dbReference type="PANTHER" id="PTHR30401">
    <property type="entry name" value="TRNA 2-SELENOURIDINE SYNTHASE"/>
    <property type="match status" value="1"/>
</dbReference>
<dbReference type="SMART" id="SM00450">
    <property type="entry name" value="RHOD"/>
    <property type="match status" value="1"/>
</dbReference>
<dbReference type="NCBIfam" id="NF008750">
    <property type="entry name" value="PRK11784.1-2"/>
    <property type="match status" value="1"/>
</dbReference>
<dbReference type="EMBL" id="VSSQ01000913">
    <property type="protein sequence ID" value="MPM02979.1"/>
    <property type="molecule type" value="Genomic_DNA"/>
</dbReference>
<dbReference type="Pfam" id="PF26341">
    <property type="entry name" value="AAA_SelU"/>
    <property type="match status" value="1"/>
</dbReference>
<feature type="domain" description="Rhodanese" evidence="2">
    <location>
        <begin position="11"/>
        <end position="133"/>
    </location>
</feature>
<evidence type="ECO:0000259" key="2">
    <source>
        <dbReference type="PROSITE" id="PS50206"/>
    </source>
</evidence>
<dbReference type="SUPFAM" id="SSF52540">
    <property type="entry name" value="P-loop containing nucleoside triphosphate hydrolases"/>
    <property type="match status" value="1"/>
</dbReference>
<keyword evidence="1" id="KW-0711">Selenium</keyword>
<dbReference type="PROSITE" id="PS50206">
    <property type="entry name" value="RHODANESE_3"/>
    <property type="match status" value="1"/>
</dbReference>
<sequence length="341" mass="38852">MIRNITIQDYLADPVPLIDVRSPGEFAQGHIPGAVSVPLFSNDERAHIGTVYVRRSREEAMQIGYNYADPKKQWYIDEVRKVAPAGPVAIHCWRGGMRSHLFAEHLHENGFDNILLITGGYKAWRRLLNEHWSIPHNLVILGGYTGSGKTPVIKRLQDLGHQAIDLEGLACHKGSAFGAIGQQPQPTNEQFENDLYEIWRRFDPSLPVWLEDESRNIGKIQLPADLFEQMRLAPTCFLDIPREVRARYLVNDYAEASIDELKESVQKITKRLGGQNVNLALQQLDEGNLYEVAFLTLSYYDKAYQRGLEYHDNKKVVVIPVGSIDTNKNTEAILSEYERRK</sequence>
<dbReference type="InterPro" id="IPR027417">
    <property type="entry name" value="P-loop_NTPase"/>
</dbReference>
<dbReference type="InterPro" id="IPR058840">
    <property type="entry name" value="AAA_SelU"/>
</dbReference>
<evidence type="ECO:0000313" key="3">
    <source>
        <dbReference type="EMBL" id="MPM02979.1"/>
    </source>
</evidence>
<dbReference type="GO" id="GO:0004792">
    <property type="term" value="F:thiosulfate-cyanide sulfurtransferase activity"/>
    <property type="evidence" value="ECO:0007669"/>
    <property type="project" value="InterPro"/>
</dbReference>
<dbReference type="Gene3D" id="3.40.250.10">
    <property type="entry name" value="Rhodanese-like domain"/>
    <property type="match status" value="1"/>
</dbReference>
<dbReference type="SUPFAM" id="SSF52821">
    <property type="entry name" value="Rhodanese/Cell cycle control phosphatase"/>
    <property type="match status" value="1"/>
</dbReference>
<dbReference type="InterPro" id="IPR036873">
    <property type="entry name" value="Rhodanese-like_dom_sf"/>
</dbReference>
<reference evidence="3" key="1">
    <citation type="submission" date="2019-08" db="EMBL/GenBank/DDBJ databases">
        <authorList>
            <person name="Kucharzyk K."/>
            <person name="Murdoch R.W."/>
            <person name="Higgins S."/>
            <person name="Loffler F."/>
        </authorList>
    </citation>
    <scope>NUCLEOTIDE SEQUENCE</scope>
</reference>
<dbReference type="GO" id="GO:0043828">
    <property type="term" value="F:tRNA 2-selenouridine synthase activity"/>
    <property type="evidence" value="ECO:0007669"/>
    <property type="project" value="InterPro"/>
</dbReference>
<proteinExistence type="predicted"/>
<dbReference type="PROSITE" id="PS00380">
    <property type="entry name" value="RHODANESE_1"/>
    <property type="match status" value="1"/>
</dbReference>
<dbReference type="NCBIfam" id="TIGR03167">
    <property type="entry name" value="tRNA_sel_U_synt"/>
    <property type="match status" value="1"/>
</dbReference>